<keyword evidence="2" id="KW-1185">Reference proteome</keyword>
<dbReference type="AlphaFoldDB" id="A0A0B5ALF0"/>
<dbReference type="RefSeq" id="WP_156129546.1">
    <property type="nucleotide sequence ID" value="NZ_CP085252.1"/>
</dbReference>
<dbReference type="BioCyc" id="JESP1508404:G14D9-11048-MONOMER"/>
<dbReference type="STRING" id="1508404.JMA_17930"/>
<dbReference type="EMBL" id="CP009416">
    <property type="protein sequence ID" value="AJD91110.1"/>
    <property type="molecule type" value="Genomic_DNA"/>
</dbReference>
<gene>
    <name evidence="1" type="ORF">JMA_17930</name>
</gene>
<dbReference type="HOGENOM" id="CLU_3136622_0_0_9"/>
<evidence type="ECO:0000313" key="1">
    <source>
        <dbReference type="EMBL" id="AJD91110.1"/>
    </source>
</evidence>
<proteinExistence type="predicted"/>
<reference evidence="1 2" key="1">
    <citation type="submission" date="2014-08" db="EMBL/GenBank/DDBJ databases">
        <title>Complete genome of a marine bacteria Jeotgalibacillus malaysiensis.</title>
        <authorList>
            <person name="Yaakop A.S."/>
            <person name="Chan K.-G."/>
            <person name="Goh K.M."/>
        </authorList>
    </citation>
    <scope>NUCLEOTIDE SEQUENCE [LARGE SCALE GENOMIC DNA]</scope>
    <source>
        <strain evidence="1 2">D5</strain>
    </source>
</reference>
<dbReference type="Proteomes" id="UP000031449">
    <property type="component" value="Chromosome"/>
</dbReference>
<dbReference type="KEGG" id="jeo:JMA_17930"/>
<dbReference type="OrthoDB" id="2454793at2"/>
<sequence length="49" mass="6034">MRKIETEYVEHHDLESEDYIRVTADNENIYEVRRENLHQLLSLGYRQVK</sequence>
<evidence type="ECO:0000313" key="2">
    <source>
        <dbReference type="Proteomes" id="UP000031449"/>
    </source>
</evidence>
<organism evidence="1 2">
    <name type="scientific">Jeotgalibacillus malaysiensis</name>
    <dbReference type="NCBI Taxonomy" id="1508404"/>
    <lineage>
        <taxon>Bacteria</taxon>
        <taxon>Bacillati</taxon>
        <taxon>Bacillota</taxon>
        <taxon>Bacilli</taxon>
        <taxon>Bacillales</taxon>
        <taxon>Caryophanaceae</taxon>
        <taxon>Jeotgalibacillus</taxon>
    </lineage>
</organism>
<accession>A0A0B5ALF0</accession>
<name>A0A0B5ALF0_9BACL</name>
<protein>
    <submittedName>
        <fullName evidence="1">Uncharacterized protein</fullName>
    </submittedName>
</protein>